<evidence type="ECO:0000259" key="1">
    <source>
        <dbReference type="PROSITE" id="PS50222"/>
    </source>
</evidence>
<dbReference type="InterPro" id="IPR018247">
    <property type="entry name" value="EF_Hand_1_Ca_BS"/>
</dbReference>
<dbReference type="PROSITE" id="PS00018">
    <property type="entry name" value="EF_HAND_1"/>
    <property type="match status" value="1"/>
</dbReference>
<protein>
    <recommendedName>
        <fullName evidence="1">EF-hand domain-containing protein</fullName>
    </recommendedName>
</protein>
<evidence type="ECO:0000313" key="3">
    <source>
        <dbReference type="Proteomes" id="UP000231019"/>
    </source>
</evidence>
<dbReference type="InterPro" id="IPR011992">
    <property type="entry name" value="EF-hand-dom_pair"/>
</dbReference>
<dbReference type="Proteomes" id="UP000231019">
    <property type="component" value="Unassembled WGS sequence"/>
</dbReference>
<dbReference type="PANTHER" id="PTHR31495">
    <property type="entry name" value="PEROXYGENASE 3-RELATED"/>
    <property type="match status" value="1"/>
</dbReference>
<dbReference type="PANTHER" id="PTHR31495:SF0">
    <property type="entry name" value="BINDING PROTEIN CALEOSIN, PUTATIVE (AFU_ORTHOLOGUE AFUA_5G13750)-RELATED"/>
    <property type="match status" value="1"/>
</dbReference>
<evidence type="ECO:0000313" key="2">
    <source>
        <dbReference type="EMBL" id="PIW14328.1"/>
    </source>
</evidence>
<dbReference type="SUPFAM" id="SSF47473">
    <property type="entry name" value="EF-hand"/>
    <property type="match status" value="1"/>
</dbReference>
<dbReference type="InterPro" id="IPR002048">
    <property type="entry name" value="EF_hand_dom"/>
</dbReference>
<reference evidence="2 3" key="1">
    <citation type="submission" date="2017-09" db="EMBL/GenBank/DDBJ databases">
        <title>Depth-based differentiation of microbial function through sediment-hosted aquifers and enrichment of novel symbionts in the deep terrestrial subsurface.</title>
        <authorList>
            <person name="Probst A.J."/>
            <person name="Ladd B."/>
            <person name="Jarett J.K."/>
            <person name="Geller-Mcgrath D.E."/>
            <person name="Sieber C.M."/>
            <person name="Emerson J.B."/>
            <person name="Anantharaman K."/>
            <person name="Thomas B.C."/>
            <person name="Malmstrom R."/>
            <person name="Stieglmeier M."/>
            <person name="Klingl A."/>
            <person name="Woyke T."/>
            <person name="Ryan C.M."/>
            <person name="Banfield J.F."/>
        </authorList>
    </citation>
    <scope>NUCLEOTIDE SEQUENCE [LARGE SCALE GENOMIC DNA]</scope>
    <source>
        <strain evidence="2">CG17_big_fil_post_rev_8_21_14_2_50_48_46</strain>
    </source>
</reference>
<comment type="caution">
    <text evidence="2">The sequence shown here is derived from an EMBL/GenBank/DDBJ whole genome shotgun (WGS) entry which is preliminary data.</text>
</comment>
<gene>
    <name evidence="2" type="ORF">COW36_22205</name>
</gene>
<dbReference type="GO" id="GO:0004497">
    <property type="term" value="F:monooxygenase activity"/>
    <property type="evidence" value="ECO:0007669"/>
    <property type="project" value="TreeGrafter"/>
</dbReference>
<accession>A0A2M7FYB3</accession>
<feature type="domain" description="EF-hand" evidence="1">
    <location>
        <begin position="133"/>
        <end position="168"/>
    </location>
</feature>
<dbReference type="InterPro" id="IPR007736">
    <property type="entry name" value="Caleosin-related"/>
</dbReference>
<dbReference type="AlphaFoldDB" id="A0A2M7FYB3"/>
<organism evidence="2 3">
    <name type="scientific">bacterium (Candidatus Blackallbacteria) CG17_big_fil_post_rev_8_21_14_2_50_48_46</name>
    <dbReference type="NCBI Taxonomy" id="2014261"/>
    <lineage>
        <taxon>Bacteria</taxon>
        <taxon>Candidatus Blackallbacteria</taxon>
    </lineage>
</organism>
<dbReference type="Pfam" id="PF05042">
    <property type="entry name" value="Caleosin"/>
    <property type="match status" value="1"/>
</dbReference>
<name>A0A2M7FYB3_9BACT</name>
<sequence>MTAIQKTPVLTPQVQVPAAPAPAVVSPAVKAEAPPALAQDSVNVSNTSRTPLQRHVDFFDRNHDRTITLSETYSGLRALGVGRVTSALGAAFINGGLGFRTGETALSLKVNTDKIAAAKHDSDSDVYDQKGEFNAAKFDELFAKYDLNQDGALSREEFQNFRARNKESTAGGIASKGEFDLLVKIAAEPQKVNGKETHVISKERMQSFYDGRLFYDLAGEKAPF</sequence>
<dbReference type="PROSITE" id="PS50222">
    <property type="entry name" value="EF_HAND_2"/>
    <property type="match status" value="1"/>
</dbReference>
<dbReference type="Gene3D" id="1.10.238.10">
    <property type="entry name" value="EF-hand"/>
    <property type="match status" value="1"/>
</dbReference>
<proteinExistence type="predicted"/>
<dbReference type="EMBL" id="PFFQ01000061">
    <property type="protein sequence ID" value="PIW14328.1"/>
    <property type="molecule type" value="Genomic_DNA"/>
</dbReference>
<dbReference type="GO" id="GO:0005509">
    <property type="term" value="F:calcium ion binding"/>
    <property type="evidence" value="ECO:0007669"/>
    <property type="project" value="InterPro"/>
</dbReference>